<evidence type="ECO:0000256" key="3">
    <source>
        <dbReference type="ARBA" id="ARBA00022801"/>
    </source>
</evidence>
<dbReference type="RefSeq" id="WP_212609403.1">
    <property type="nucleotide sequence ID" value="NZ_CP073910.1"/>
</dbReference>
<dbReference type="PANTHER" id="PTHR43176:SF3">
    <property type="entry name" value="3-HYDROXYISOBUTYRYL-COA HYDROLASE, MITOCHONDRIAL"/>
    <property type="match status" value="1"/>
</dbReference>
<feature type="domain" description="Enoyl-CoA hydratase/isomerase" evidence="4">
    <location>
        <begin position="13"/>
        <end position="343"/>
    </location>
</feature>
<dbReference type="PANTHER" id="PTHR43176">
    <property type="entry name" value="3-HYDROXYISOBUTYRYL-COA HYDROLASE-RELATED"/>
    <property type="match status" value="1"/>
</dbReference>
<reference evidence="5" key="1">
    <citation type="submission" date="2021-04" db="EMBL/GenBank/DDBJ databases">
        <title>Isolation of p-tert-butylphenol degrading bacteria Sphingobium phenoxybenzoativorans Tas13 from active sludge.</title>
        <authorList>
            <person name="Li Y."/>
        </authorList>
    </citation>
    <scope>NUCLEOTIDE SEQUENCE</scope>
    <source>
        <strain evidence="5">Tas13</strain>
    </source>
</reference>
<dbReference type="EMBL" id="CP073910">
    <property type="protein sequence ID" value="QUT05914.1"/>
    <property type="molecule type" value="Genomic_DNA"/>
</dbReference>
<dbReference type="SUPFAM" id="SSF52096">
    <property type="entry name" value="ClpP/crotonase"/>
    <property type="match status" value="1"/>
</dbReference>
<dbReference type="KEGG" id="spph:KFK14_23790"/>
<evidence type="ECO:0000313" key="6">
    <source>
        <dbReference type="Proteomes" id="UP000681425"/>
    </source>
</evidence>
<dbReference type="InterPro" id="IPR045004">
    <property type="entry name" value="ECH_dom"/>
</dbReference>
<dbReference type="GO" id="GO:0006574">
    <property type="term" value="P:L-valine catabolic process"/>
    <property type="evidence" value="ECO:0007669"/>
    <property type="project" value="TreeGrafter"/>
</dbReference>
<dbReference type="GO" id="GO:0003860">
    <property type="term" value="F:3-hydroxyisobutyryl-CoA hydrolase activity"/>
    <property type="evidence" value="ECO:0007669"/>
    <property type="project" value="UniProtKB-EC"/>
</dbReference>
<proteinExistence type="predicted"/>
<dbReference type="CDD" id="cd06558">
    <property type="entry name" value="crotonase-like"/>
    <property type="match status" value="1"/>
</dbReference>
<dbReference type="Proteomes" id="UP000681425">
    <property type="component" value="Chromosome"/>
</dbReference>
<evidence type="ECO:0000313" key="5">
    <source>
        <dbReference type="EMBL" id="QUT05914.1"/>
    </source>
</evidence>
<comment type="catalytic activity">
    <reaction evidence="1">
        <text>3-hydroxy-2-methylpropanoyl-CoA + H2O = 3-hydroxy-2-methylpropanoate + CoA + H(+)</text>
        <dbReference type="Rhea" id="RHEA:20888"/>
        <dbReference type="ChEBI" id="CHEBI:11805"/>
        <dbReference type="ChEBI" id="CHEBI:15377"/>
        <dbReference type="ChEBI" id="CHEBI:15378"/>
        <dbReference type="ChEBI" id="CHEBI:57287"/>
        <dbReference type="ChEBI" id="CHEBI:57340"/>
        <dbReference type="EC" id="3.1.2.4"/>
    </reaction>
</comment>
<keyword evidence="3" id="KW-0378">Hydrolase</keyword>
<keyword evidence="6" id="KW-1185">Reference proteome</keyword>
<evidence type="ECO:0000256" key="2">
    <source>
        <dbReference type="ARBA" id="ARBA00011915"/>
    </source>
</evidence>
<evidence type="ECO:0000256" key="1">
    <source>
        <dbReference type="ARBA" id="ARBA00001709"/>
    </source>
</evidence>
<accession>A0A975K7P5</accession>
<dbReference type="Pfam" id="PF16113">
    <property type="entry name" value="ECH_2"/>
    <property type="match status" value="1"/>
</dbReference>
<sequence>MTEEVLTFIENGVGRIRLNRPKAIHALTPGMCEAVNAALLAWRKDDAVAAVMIDHRPSPDGDPKLSRGFCAGGDIALIANSAKGDCVEAERFFHVEYRMNHLLFVYEKPIVAFIDGITMGGGVGISLPARYRVATERTMFAMPETGIGLFPDVGGGWFLPRLPGRTGAYLAATGGRIDGADAKAIGLATHYMPSEKLEDVKAKIMADPASLAAILDAGTETPPPSKLESQRADIDRLFASDRYEDILAALNADGSEWAQKQLSVLATKSPQTIKVALRQLVEGAAFTDFADNMRNEYRIACHVIRRPDFVEGVRAVIFEKDNAPKWEPATPEAVTDALVDSLFAPLPPEKEWTPLPELSA</sequence>
<dbReference type="InterPro" id="IPR032259">
    <property type="entry name" value="HIBYL-CoA-H"/>
</dbReference>
<dbReference type="InterPro" id="IPR029045">
    <property type="entry name" value="ClpP/crotonase-like_dom_sf"/>
</dbReference>
<dbReference type="NCBIfam" id="NF004127">
    <property type="entry name" value="PRK05617.1"/>
    <property type="match status" value="1"/>
</dbReference>
<gene>
    <name evidence="5" type="ORF">KFK14_23790</name>
</gene>
<organism evidence="5 6">
    <name type="scientific">Sphingobium phenoxybenzoativorans</name>
    <dbReference type="NCBI Taxonomy" id="1592790"/>
    <lineage>
        <taxon>Bacteria</taxon>
        <taxon>Pseudomonadati</taxon>
        <taxon>Pseudomonadota</taxon>
        <taxon>Alphaproteobacteria</taxon>
        <taxon>Sphingomonadales</taxon>
        <taxon>Sphingomonadaceae</taxon>
        <taxon>Sphingobium</taxon>
    </lineage>
</organism>
<dbReference type="AlphaFoldDB" id="A0A975K7P5"/>
<evidence type="ECO:0000259" key="4">
    <source>
        <dbReference type="Pfam" id="PF16113"/>
    </source>
</evidence>
<dbReference type="EC" id="3.1.2.4" evidence="2"/>
<dbReference type="Gene3D" id="3.90.226.10">
    <property type="entry name" value="2-enoyl-CoA Hydratase, Chain A, domain 1"/>
    <property type="match status" value="1"/>
</dbReference>
<name>A0A975K7P5_9SPHN</name>
<protein>
    <recommendedName>
        <fullName evidence="2">3-hydroxyisobutyryl-CoA hydrolase</fullName>
        <ecNumber evidence="2">3.1.2.4</ecNumber>
    </recommendedName>
</protein>